<accession>A0ABN3ZPS2</accession>
<protein>
    <submittedName>
        <fullName evidence="1">Uncharacterized protein</fullName>
    </submittedName>
</protein>
<evidence type="ECO:0000313" key="1">
    <source>
        <dbReference type="EMBL" id="AEI35049.1"/>
    </source>
</evidence>
<evidence type="ECO:0000313" key="2">
    <source>
        <dbReference type="Proteomes" id="UP000000490"/>
    </source>
</evidence>
<name>A0ABN3ZPS2_FRAST</name>
<sequence>MVVVGKMAWRHEIEHIGYNGDFVTKHFSNKYLLNYIEVLI</sequence>
<dbReference type="Proteomes" id="UP000000490">
    <property type="component" value="Chromosome"/>
</dbReference>
<gene>
    <name evidence="1" type="ordered locus">F7308_0121</name>
</gene>
<dbReference type="EMBL" id="CP002872">
    <property type="protein sequence ID" value="AEI35049.1"/>
    <property type="molecule type" value="Genomic_DNA"/>
</dbReference>
<keyword evidence="2" id="KW-1185">Reference proteome</keyword>
<proteinExistence type="predicted"/>
<reference evidence="1" key="1">
    <citation type="submission" date="2011-05" db="EMBL/GenBank/DDBJ databases">
        <authorList>
            <person name="Kuske C.R."/>
            <person name="Challacombe J.F."/>
            <person name="Siddaramappa S."/>
            <person name="Petersen J.M."/>
            <person name="Bruce D.C."/>
        </authorList>
    </citation>
    <scope>NUCLEOTIDE SEQUENCE</scope>
    <source>
        <strain evidence="1">TX077308</strain>
    </source>
</reference>
<organism evidence="1 2">
    <name type="scientific">Francisella salina</name>
    <dbReference type="NCBI Taxonomy" id="573569"/>
    <lineage>
        <taxon>Bacteria</taxon>
        <taxon>Pseudomonadati</taxon>
        <taxon>Pseudomonadota</taxon>
        <taxon>Gammaproteobacteria</taxon>
        <taxon>Thiotrichales</taxon>
        <taxon>Francisellaceae</taxon>
        <taxon>Francisella</taxon>
    </lineage>
</organism>